<dbReference type="CDD" id="cd06257">
    <property type="entry name" value="DnaJ"/>
    <property type="match status" value="1"/>
</dbReference>
<evidence type="ECO:0000256" key="2">
    <source>
        <dbReference type="ARBA" id="ARBA00022705"/>
    </source>
</evidence>
<dbReference type="Proteomes" id="UP000183104">
    <property type="component" value="Unassembled WGS sequence"/>
</dbReference>
<keyword evidence="8 11" id="KW-0238">DNA-binding</keyword>
<dbReference type="Gene3D" id="1.10.287.110">
    <property type="entry name" value="DnaJ domain"/>
    <property type="match status" value="1"/>
</dbReference>
<dbReference type="PANTHER" id="PTHR43096">
    <property type="entry name" value="DNAJ HOMOLOG 1, MITOCHONDRIAL-RELATED"/>
    <property type="match status" value="1"/>
</dbReference>
<dbReference type="Gene3D" id="2.60.260.20">
    <property type="entry name" value="Urease metallochaperone UreE, N-terminal domain"/>
    <property type="match status" value="2"/>
</dbReference>
<dbReference type="GO" id="GO:0005737">
    <property type="term" value="C:cytoplasm"/>
    <property type="evidence" value="ECO:0007669"/>
    <property type="project" value="TreeGrafter"/>
</dbReference>
<dbReference type="PANTHER" id="PTHR43096:SF52">
    <property type="entry name" value="DNAJ HOMOLOG 1, MITOCHONDRIAL-RELATED"/>
    <property type="match status" value="1"/>
</dbReference>
<evidence type="ECO:0000313" key="12">
    <source>
        <dbReference type="Proteomes" id="UP000183104"/>
    </source>
</evidence>
<evidence type="ECO:0000256" key="7">
    <source>
        <dbReference type="ARBA" id="ARBA00023016"/>
    </source>
</evidence>
<dbReference type="GO" id="GO:0006260">
    <property type="term" value="P:DNA replication"/>
    <property type="evidence" value="ECO:0007669"/>
    <property type="project" value="UniProtKB-KW"/>
</dbReference>
<sequence length="324" mass="35657">MEYKDYYQILGLSRDASADEIKRAYRKLAHKYHPDVSKEPDAEQRFKEVKEAYEVLSDPEKRAAYDQLGSGWQQGQSFEPPPGWEGGFDFQGSGFSGFGPEGFSDFFESLFGGGFRQQDPFGRSRAGTWGGAGGFTGRGEDQHGRLEVTLEEAFHGGHRKVHTTVPEMDAQGRLVQRPHNLDVQIPPGVRDGQQIRLSGQGGPGLGGGPPGDLYLEVRIKPHPHFRLEGKDVYLNLPITPWEAALGDQVAVPTLGGSVNLTVPAGAQSGQKLRLKGRGLPGNHPGDQYVILQIKVPKPETEEQKDLYREMARKMPFNPRANLGA</sequence>
<dbReference type="InterPro" id="IPR018253">
    <property type="entry name" value="DnaJ_domain_CS"/>
</dbReference>
<organism evidence="11 12">
    <name type="scientific">Thiohalorhabdus denitrificans</name>
    <dbReference type="NCBI Taxonomy" id="381306"/>
    <lineage>
        <taxon>Bacteria</taxon>
        <taxon>Pseudomonadati</taxon>
        <taxon>Pseudomonadota</taxon>
        <taxon>Gammaproteobacteria</taxon>
        <taxon>Thiohalorhabdales</taxon>
        <taxon>Thiohalorhabdaceae</taxon>
        <taxon>Thiohalorhabdus</taxon>
    </lineage>
</organism>
<evidence type="ECO:0000313" key="11">
    <source>
        <dbReference type="EMBL" id="SCX80952.1"/>
    </source>
</evidence>
<gene>
    <name evidence="11" type="ORF">SAMN05661077_0531</name>
</gene>
<evidence type="ECO:0000256" key="1">
    <source>
        <dbReference type="ARBA" id="ARBA00022490"/>
    </source>
</evidence>
<dbReference type="SUPFAM" id="SSF49493">
    <property type="entry name" value="HSP40/DnaJ peptide-binding domain"/>
    <property type="match status" value="2"/>
</dbReference>
<dbReference type="InterPro" id="IPR008971">
    <property type="entry name" value="HSP40/DnaJ_pept-bd"/>
</dbReference>
<evidence type="ECO:0000256" key="9">
    <source>
        <dbReference type="ARBA" id="ARBA00023186"/>
    </source>
</evidence>
<dbReference type="GO" id="GO:0008270">
    <property type="term" value="F:zinc ion binding"/>
    <property type="evidence" value="ECO:0007669"/>
    <property type="project" value="UniProtKB-KW"/>
</dbReference>
<dbReference type="GO" id="GO:0003677">
    <property type="term" value="F:DNA binding"/>
    <property type="evidence" value="ECO:0007669"/>
    <property type="project" value="UniProtKB-KW"/>
</dbReference>
<evidence type="ECO:0000256" key="3">
    <source>
        <dbReference type="ARBA" id="ARBA00022723"/>
    </source>
</evidence>
<dbReference type="GO" id="GO:0042026">
    <property type="term" value="P:protein refolding"/>
    <property type="evidence" value="ECO:0007669"/>
    <property type="project" value="TreeGrafter"/>
</dbReference>
<dbReference type="EMBL" id="FMUN01000001">
    <property type="protein sequence ID" value="SCX80952.1"/>
    <property type="molecule type" value="Genomic_DNA"/>
</dbReference>
<dbReference type="SMART" id="SM00271">
    <property type="entry name" value="DnaJ"/>
    <property type="match status" value="1"/>
</dbReference>
<keyword evidence="5" id="KW-0863">Zinc-finger</keyword>
<protein>
    <submittedName>
        <fullName evidence="11">Curved DNA-binding protein</fullName>
    </submittedName>
</protein>
<keyword evidence="3" id="KW-0479">Metal-binding</keyword>
<keyword evidence="7" id="KW-0346">Stress response</keyword>
<dbReference type="Pfam" id="PF01556">
    <property type="entry name" value="DnaJ_C"/>
    <property type="match status" value="1"/>
</dbReference>
<name>A0A0P9CBH2_9GAMM</name>
<dbReference type="PATRIC" id="fig|381306.5.peg.522"/>
<evidence type="ECO:0000256" key="5">
    <source>
        <dbReference type="ARBA" id="ARBA00022771"/>
    </source>
</evidence>
<evidence type="ECO:0000256" key="6">
    <source>
        <dbReference type="ARBA" id="ARBA00022833"/>
    </source>
</evidence>
<dbReference type="SUPFAM" id="SSF46565">
    <property type="entry name" value="Chaperone J-domain"/>
    <property type="match status" value="1"/>
</dbReference>
<dbReference type="CDD" id="cd10747">
    <property type="entry name" value="DnaJ_C"/>
    <property type="match status" value="1"/>
</dbReference>
<dbReference type="FunFam" id="1.10.287.110:FF:000031">
    <property type="entry name" value="Molecular chaperone DnaJ"/>
    <property type="match status" value="1"/>
</dbReference>
<proteinExistence type="predicted"/>
<reference evidence="12" key="1">
    <citation type="submission" date="2016-10" db="EMBL/GenBank/DDBJ databases">
        <authorList>
            <person name="Varghese N."/>
        </authorList>
    </citation>
    <scope>NUCLEOTIDE SEQUENCE [LARGE SCALE GENOMIC DNA]</scope>
    <source>
        <strain evidence="12">HL 19</strain>
    </source>
</reference>
<keyword evidence="12" id="KW-1185">Reference proteome</keyword>
<dbReference type="RefSeq" id="WP_054966333.1">
    <property type="nucleotide sequence ID" value="NZ_FMUN01000001.1"/>
</dbReference>
<dbReference type="PROSITE" id="PS00636">
    <property type="entry name" value="DNAJ_1"/>
    <property type="match status" value="1"/>
</dbReference>
<dbReference type="FunFam" id="2.60.260.20:FF:000005">
    <property type="entry name" value="Chaperone protein dnaJ 1, mitochondrial"/>
    <property type="match status" value="1"/>
</dbReference>
<dbReference type="Pfam" id="PF00226">
    <property type="entry name" value="DnaJ"/>
    <property type="match status" value="1"/>
</dbReference>
<keyword evidence="9" id="KW-0143">Chaperone</keyword>
<evidence type="ECO:0000259" key="10">
    <source>
        <dbReference type="PROSITE" id="PS50076"/>
    </source>
</evidence>
<dbReference type="PROSITE" id="PS50076">
    <property type="entry name" value="DNAJ_2"/>
    <property type="match status" value="1"/>
</dbReference>
<dbReference type="InterPro" id="IPR036869">
    <property type="entry name" value="J_dom_sf"/>
</dbReference>
<dbReference type="InterPro" id="IPR002939">
    <property type="entry name" value="DnaJ_C"/>
</dbReference>
<dbReference type="GO" id="GO:0051082">
    <property type="term" value="F:unfolded protein binding"/>
    <property type="evidence" value="ECO:0007669"/>
    <property type="project" value="InterPro"/>
</dbReference>
<dbReference type="AlphaFoldDB" id="A0A0P9CBH2"/>
<dbReference type="OrthoDB" id="9779889at2"/>
<feature type="domain" description="J" evidence="10">
    <location>
        <begin position="5"/>
        <end position="69"/>
    </location>
</feature>
<dbReference type="FunFam" id="2.60.260.20:FF:000008">
    <property type="entry name" value="Curved DNA-binding protein"/>
    <property type="match status" value="1"/>
</dbReference>
<keyword evidence="4" id="KW-0677">Repeat</keyword>
<dbReference type="STRING" id="381306.AN478_09365"/>
<dbReference type="PRINTS" id="PR00625">
    <property type="entry name" value="JDOMAIN"/>
</dbReference>
<accession>A0A0P9CBH2</accession>
<evidence type="ECO:0000256" key="4">
    <source>
        <dbReference type="ARBA" id="ARBA00022737"/>
    </source>
</evidence>
<evidence type="ECO:0000256" key="8">
    <source>
        <dbReference type="ARBA" id="ARBA00023125"/>
    </source>
</evidence>
<keyword evidence="2" id="KW-0235">DNA replication</keyword>
<dbReference type="InterPro" id="IPR001623">
    <property type="entry name" value="DnaJ_domain"/>
</dbReference>
<keyword evidence="1" id="KW-0963">Cytoplasm</keyword>
<keyword evidence="6" id="KW-0862">Zinc</keyword>